<dbReference type="Pfam" id="PF01557">
    <property type="entry name" value="FAA_hydrolase"/>
    <property type="match status" value="1"/>
</dbReference>
<gene>
    <name evidence="4" type="ORF">GCM10011588_26670</name>
</gene>
<dbReference type="SUPFAM" id="SSF56529">
    <property type="entry name" value="FAH"/>
    <property type="match status" value="1"/>
</dbReference>
<name>A0A917RKJ9_9NOCA</name>
<evidence type="ECO:0000313" key="4">
    <source>
        <dbReference type="EMBL" id="GGL10798.1"/>
    </source>
</evidence>
<dbReference type="InterPro" id="IPR011234">
    <property type="entry name" value="Fumarylacetoacetase-like_C"/>
</dbReference>
<feature type="domain" description="Fumarylacetoacetase-like C-terminal" evidence="3">
    <location>
        <begin position="30"/>
        <end position="235"/>
    </location>
</feature>
<dbReference type="EMBL" id="BMMH01000004">
    <property type="protein sequence ID" value="GGL10798.1"/>
    <property type="molecule type" value="Genomic_DNA"/>
</dbReference>
<dbReference type="GO" id="GO:0046872">
    <property type="term" value="F:metal ion binding"/>
    <property type="evidence" value="ECO:0007669"/>
    <property type="project" value="UniProtKB-KW"/>
</dbReference>
<dbReference type="GO" id="GO:0016853">
    <property type="term" value="F:isomerase activity"/>
    <property type="evidence" value="ECO:0007669"/>
    <property type="project" value="UniProtKB-ARBA"/>
</dbReference>
<dbReference type="GO" id="GO:0019752">
    <property type="term" value="P:carboxylic acid metabolic process"/>
    <property type="evidence" value="ECO:0007669"/>
    <property type="project" value="UniProtKB-ARBA"/>
</dbReference>
<organism evidence="4 5">
    <name type="scientific">Nocardia jinanensis</name>
    <dbReference type="NCBI Taxonomy" id="382504"/>
    <lineage>
        <taxon>Bacteria</taxon>
        <taxon>Bacillati</taxon>
        <taxon>Actinomycetota</taxon>
        <taxon>Actinomycetes</taxon>
        <taxon>Mycobacteriales</taxon>
        <taxon>Nocardiaceae</taxon>
        <taxon>Nocardia</taxon>
    </lineage>
</organism>
<dbReference type="PANTHER" id="PTHR42796">
    <property type="entry name" value="FUMARYLACETOACETATE HYDROLASE DOMAIN-CONTAINING PROTEIN 2A-RELATED"/>
    <property type="match status" value="1"/>
</dbReference>
<dbReference type="InterPro" id="IPR036663">
    <property type="entry name" value="Fumarylacetoacetase_C_sf"/>
</dbReference>
<protein>
    <recommendedName>
        <fullName evidence="3">Fumarylacetoacetase-like C-terminal domain-containing protein</fullName>
    </recommendedName>
</protein>
<sequence length="247" mass="26515">MLDVIAHGKAGPARRKLVDPEFLAPYRPPTIFGIGLNYYDTVREMGWDVPERPYLFPKLSSSVCGPSDSIVVDENVTTRADWEGELAVIIGKRTRGVAPEDAMGSVFGYTAANDVSARDVQADDGQWVRGKGLDTFCPLGPVVVTADEIEDPRNVSIRTWLNGSVVQDGSTADMIFDVASLISYCSTWFTLEPGDVILTGTPSGCGDFRDPRIALIPGDVVEVEVAGIGRLRNPVTAPASATSRSVP</sequence>
<dbReference type="AlphaFoldDB" id="A0A917RKJ9"/>
<keyword evidence="2" id="KW-0479">Metal-binding</keyword>
<evidence type="ECO:0000256" key="1">
    <source>
        <dbReference type="ARBA" id="ARBA00010211"/>
    </source>
</evidence>
<dbReference type="Gene3D" id="3.90.850.10">
    <property type="entry name" value="Fumarylacetoacetase-like, C-terminal domain"/>
    <property type="match status" value="1"/>
</dbReference>
<comment type="similarity">
    <text evidence="1">Belongs to the FAH family.</text>
</comment>
<dbReference type="InterPro" id="IPR051121">
    <property type="entry name" value="FAH"/>
</dbReference>
<evidence type="ECO:0000313" key="5">
    <source>
        <dbReference type="Proteomes" id="UP000638263"/>
    </source>
</evidence>
<accession>A0A917RKJ9</accession>
<keyword evidence="5" id="KW-1185">Reference proteome</keyword>
<evidence type="ECO:0000256" key="2">
    <source>
        <dbReference type="ARBA" id="ARBA00022723"/>
    </source>
</evidence>
<dbReference type="PANTHER" id="PTHR42796:SF4">
    <property type="entry name" value="FUMARYLACETOACETATE HYDROLASE DOMAIN-CONTAINING PROTEIN 2A"/>
    <property type="match status" value="1"/>
</dbReference>
<comment type="caution">
    <text evidence="4">The sequence shown here is derived from an EMBL/GenBank/DDBJ whole genome shotgun (WGS) entry which is preliminary data.</text>
</comment>
<reference evidence="4" key="2">
    <citation type="submission" date="2020-09" db="EMBL/GenBank/DDBJ databases">
        <authorList>
            <person name="Sun Q."/>
            <person name="Zhou Y."/>
        </authorList>
    </citation>
    <scope>NUCLEOTIDE SEQUENCE</scope>
    <source>
        <strain evidence="4">CGMCC 4.3508</strain>
    </source>
</reference>
<dbReference type="FunFam" id="3.90.850.10:FF:000002">
    <property type="entry name" value="2-hydroxyhepta-2,4-diene-1,7-dioate isomerase"/>
    <property type="match status" value="1"/>
</dbReference>
<reference evidence="4" key="1">
    <citation type="journal article" date="2014" name="Int. J. Syst. Evol. Microbiol.">
        <title>Complete genome sequence of Corynebacterium casei LMG S-19264T (=DSM 44701T), isolated from a smear-ripened cheese.</title>
        <authorList>
            <consortium name="US DOE Joint Genome Institute (JGI-PGF)"/>
            <person name="Walter F."/>
            <person name="Albersmeier A."/>
            <person name="Kalinowski J."/>
            <person name="Ruckert C."/>
        </authorList>
    </citation>
    <scope>NUCLEOTIDE SEQUENCE</scope>
    <source>
        <strain evidence="4">CGMCC 4.3508</strain>
    </source>
</reference>
<evidence type="ECO:0000259" key="3">
    <source>
        <dbReference type="Pfam" id="PF01557"/>
    </source>
</evidence>
<proteinExistence type="inferred from homology"/>
<dbReference type="Proteomes" id="UP000638263">
    <property type="component" value="Unassembled WGS sequence"/>
</dbReference>